<dbReference type="InterPro" id="IPR012337">
    <property type="entry name" value="RNaseH-like_sf"/>
</dbReference>
<feature type="region of interest" description="Disordered" evidence="6">
    <location>
        <begin position="669"/>
        <end position="708"/>
    </location>
</feature>
<name>A0ABM1YFH6_AEDAL</name>
<dbReference type="PANTHER" id="PTHR47331:SF1">
    <property type="entry name" value="GAG-LIKE PROTEIN"/>
    <property type="match status" value="1"/>
</dbReference>
<dbReference type="Pfam" id="PF03564">
    <property type="entry name" value="DUF1759"/>
    <property type="match status" value="1"/>
</dbReference>
<dbReference type="CDD" id="cd15489">
    <property type="entry name" value="PHD_SF"/>
    <property type="match status" value="1"/>
</dbReference>
<accession>A0ABM1YFH6</accession>
<keyword evidence="2 4" id="KW-0863">Zinc-finger</keyword>
<reference evidence="9" key="2">
    <citation type="submission" date="2025-05" db="UniProtKB">
        <authorList>
            <consortium name="EnsemblMetazoa"/>
        </authorList>
    </citation>
    <scope>IDENTIFICATION</scope>
    <source>
        <strain evidence="9">Foshan</strain>
    </source>
</reference>
<feature type="domain" description="Integrase catalytic" evidence="8">
    <location>
        <begin position="1817"/>
        <end position="2002"/>
    </location>
</feature>
<dbReference type="Pfam" id="PF00628">
    <property type="entry name" value="PHD"/>
    <property type="match status" value="1"/>
</dbReference>
<evidence type="ECO:0000256" key="3">
    <source>
        <dbReference type="ARBA" id="ARBA00022833"/>
    </source>
</evidence>
<evidence type="ECO:0000256" key="6">
    <source>
        <dbReference type="SAM" id="MobiDB-lite"/>
    </source>
</evidence>
<feature type="coiled-coil region" evidence="5">
    <location>
        <begin position="95"/>
        <end position="141"/>
    </location>
</feature>
<feature type="region of interest" description="Disordered" evidence="6">
    <location>
        <begin position="155"/>
        <end position="174"/>
    </location>
</feature>
<feature type="domain" description="PHD-type" evidence="7">
    <location>
        <begin position="18"/>
        <end position="70"/>
    </location>
</feature>
<sequence>MTMVPPEFVSNVGEVSVNRNCRACNQPDEADSRMVQCDGCTHWYHFKCAGVGDSIADESRTYICAFCSASPAASVSQSTTASAREAKLRLDMQRLAEEKELRARLLAEKEKQEKDMQEMAMRLEKERRDKAIADLMILEKEFIDKKYELLQARLEEDDEGRSTRSRRSARQDADRIRKWMNTQRADTVSANPGEVVPTGLMSVATNVAHPSSVPTFGESSGQRPIATAGEISCATTFAPTFKDLISPVTLAHSVLPVETITSSPSNVQPTPLQQSTPRSAAVNVMEPVSVLPRNTYINAQHGLSFPNTSTAAVSNRPTVQAGLAGNLVHPPSSEVIPRFIPGPNYNQPVGSVPQSSVGNQPVISSISSALESRVPASLSLNPPWGDYAPVYPSVLPGDLARSSVFAGGGAAIPHSAPSVPIMSQNSIPPNFSMPIDSRGIYNLSSQHYPGISVSSYQAPIFSMPRQSNLPIQQLQGPNSQQLAARHVVPKELPSFSGNPAEWPLFWSSFETSTQMCGYTDAENLMRLQRSLKGDARKSVSCFLLHPTNVPEVMNTLHSLYGRPEAIIHTLLNEVRATPAPRHDKLDTLINFGLAVRNLCVHLVSTRQEMHLANPILLQELVEKLPANIKLDWALYRQRVLVADLRAFADYMNVLVTAASSVTTITEQSGQKPDVQKGKAKAFVNPHSTESTRAEWRTKEGTKTEESSSDFKPDRPCVVCKINGHKPKDCDAFKHKNLADRWKIANEVHLCKRCLYPHGRWPCKAPACGVNGCQQRHHRLLHPGEPQPNRTSATVTTTTGTVAVHRHLQSKILFRIVPVILHANGKSIQTFAFLDSGSDATLVDNSIVKRLGIVGQPTPLCMQWTNGVKRTEEESQSVQLYISGMDSTKRFVLNGVHTVKKLDLPRQSLRFENFERDFPHLRGLPVKSYDNALPGILIGLDNTKIEAPLKLREGKPDEPVAAKTRIGWVVFGRSGGSTENPFRHVLHLCSRSGDDTLHDLVKDFFRVEGTGITSPAALDSADDVRAREILRATTVRTPNGRFQTGLLWKYDRVEFPNSRPMAERRLLCLEKRLQKSPELYSNVKQQIISYQEKGYAHIATDKELAESDPKRVWYLPLGVVVHPKKPEKVRVVWDAASTVQGVSLNSVLLKGPDLLTSLPAVLSRYRQRQVAISGDIREMFHQVLIRSEDRQAQRFLWRDHPSQPIEVYVMDVATFGSSCSPCSLQFMKNLNADEQADDFPKAAEAIKENHYVDDYLDSVDTVEEAVQLVKEVRTVHATGGFDIRHWMSNSPEVIERIGDGSEGTTKHFVMDKCSSTERVLGMTWQPSEDIFSFCIQLRENLQRFIAGEAVPTKREALSVVMSVFDPLGLVAVALVHGKVLLQDIWRAGVGWDEQIPAETTIRWKEWVQMLKKLEEVKVPRCYFPGYGKQAYETVELHVFVDASESAYAACAYFRLVDQGIIRCCLVSAKTKVAPLKPLSVPRLELQAAVMGARLIKTVVSNHTLKIHRRVLWSDSTTVLSWLQSDPRRRTQFVAFRIGEILELTDIKDWRWVPTKCNVADDATKWGNGPNVDPNSRWFKGPTFLYEREEDWPQRKLPLAESQEELRPLYVHTHVVVEPTLDFKRFSKWERLIRCVAFVRRFYENCLRRTRRQPLCSSSSLSREELRNAEFAVWRLVQLDAYPEEFAVLLKNLSVSPDQRQKIKKCSRLHGQSPVIGEGELIRMERRTREADWISTDVKFPLILPKEHYATFLLVDWYHRTFRHANRETVTNEVMQKYFVSALRVLVRRVATLCNWCRVYKAKPEIPRMGPLPDARLTPYVRPFTFVGLDYFGPLTVKIGRSTTKRWVALFTCLTVRAVHLEIVASLSTESCKLAIRRFIARRGAPAEIYSDQGTNFQGAKRELQTEISAINNSLAGTFTNSATQWKFNPPYAPHMGGAWERLVRSVKVALSALPVCRNPDEETLSTVLIEIEGMVNTRPLTYLALENSEQEALTPNHFLMLSSSGVNQPAVQHVDPRTALRSNWNLARAMLDRFWTRWIQEYLPAISKQTKWFGEARSLQIGDLVVIVQDNLRNSWTRGRVVRVYPGKDGRVRKADVQTSSGITQRPATLLAVLDVQEPAGCIAEGTSRNTGGGVLATRPCTLQQGSRSSVACDENVIDDKTIHNKNQSDQTKPSPLP</sequence>
<dbReference type="SUPFAM" id="SSF57903">
    <property type="entry name" value="FYVE/PHD zinc finger"/>
    <property type="match status" value="1"/>
</dbReference>
<reference evidence="10" key="1">
    <citation type="journal article" date="2015" name="Proc. Natl. Acad. Sci. U.S.A.">
        <title>Genome sequence of the Asian Tiger mosquito, Aedes albopictus, reveals insights into its biology, genetics, and evolution.</title>
        <authorList>
            <person name="Chen X.G."/>
            <person name="Jiang X."/>
            <person name="Gu J."/>
            <person name="Xu M."/>
            <person name="Wu Y."/>
            <person name="Deng Y."/>
            <person name="Zhang C."/>
            <person name="Bonizzoni M."/>
            <person name="Dermauw W."/>
            <person name="Vontas J."/>
            <person name="Armbruster P."/>
            <person name="Huang X."/>
            <person name="Yang Y."/>
            <person name="Zhang H."/>
            <person name="He W."/>
            <person name="Peng H."/>
            <person name="Liu Y."/>
            <person name="Wu K."/>
            <person name="Chen J."/>
            <person name="Lirakis M."/>
            <person name="Topalis P."/>
            <person name="Van Leeuwen T."/>
            <person name="Hall A.B."/>
            <person name="Jiang X."/>
            <person name="Thorpe C."/>
            <person name="Mueller R.L."/>
            <person name="Sun C."/>
            <person name="Waterhouse R.M."/>
            <person name="Yan G."/>
            <person name="Tu Z.J."/>
            <person name="Fang X."/>
            <person name="James A.A."/>
        </authorList>
    </citation>
    <scope>NUCLEOTIDE SEQUENCE [LARGE SCALE GENOMIC DNA]</scope>
    <source>
        <strain evidence="10">Foshan</strain>
    </source>
</reference>
<dbReference type="PROSITE" id="PS50016">
    <property type="entry name" value="ZF_PHD_2"/>
    <property type="match status" value="1"/>
</dbReference>
<keyword evidence="1" id="KW-0479">Metal-binding</keyword>
<dbReference type="InterPro" id="IPR011011">
    <property type="entry name" value="Znf_FYVE_PHD"/>
</dbReference>
<evidence type="ECO:0000256" key="2">
    <source>
        <dbReference type="ARBA" id="ARBA00022771"/>
    </source>
</evidence>
<proteinExistence type="predicted"/>
<dbReference type="InterPro" id="IPR036397">
    <property type="entry name" value="RNaseH_sf"/>
</dbReference>
<protein>
    <recommendedName>
        <fullName evidence="11">Pro-Pol polyprotein</fullName>
    </recommendedName>
</protein>
<dbReference type="InterPro" id="IPR005312">
    <property type="entry name" value="DUF1759"/>
</dbReference>
<keyword evidence="10" id="KW-1185">Reference proteome</keyword>
<dbReference type="SUPFAM" id="SSF53098">
    <property type="entry name" value="Ribonuclease H-like"/>
    <property type="match status" value="1"/>
</dbReference>
<evidence type="ECO:0008006" key="11">
    <source>
        <dbReference type="Google" id="ProtNLM"/>
    </source>
</evidence>
<evidence type="ECO:0000256" key="5">
    <source>
        <dbReference type="SAM" id="Coils"/>
    </source>
</evidence>
<dbReference type="InterPro" id="IPR019786">
    <property type="entry name" value="Zinc_finger_PHD-type_CS"/>
</dbReference>
<dbReference type="RefSeq" id="XP_062710859.1">
    <property type="nucleotide sequence ID" value="XM_062854875.1"/>
</dbReference>
<dbReference type="SMART" id="SM00249">
    <property type="entry name" value="PHD"/>
    <property type="match status" value="1"/>
</dbReference>
<evidence type="ECO:0000256" key="4">
    <source>
        <dbReference type="PROSITE-ProRule" id="PRU00146"/>
    </source>
</evidence>
<dbReference type="PROSITE" id="PS01359">
    <property type="entry name" value="ZF_PHD_1"/>
    <property type="match status" value="1"/>
</dbReference>
<dbReference type="InterPro" id="IPR040676">
    <property type="entry name" value="DUF5641"/>
</dbReference>
<dbReference type="Gene3D" id="2.60.120.650">
    <property type="entry name" value="Cupin"/>
    <property type="match status" value="1"/>
</dbReference>
<dbReference type="Pfam" id="PF18701">
    <property type="entry name" value="DUF5641"/>
    <property type="match status" value="1"/>
</dbReference>
<evidence type="ECO:0000259" key="7">
    <source>
        <dbReference type="PROSITE" id="PS50016"/>
    </source>
</evidence>
<dbReference type="Gene3D" id="3.10.10.10">
    <property type="entry name" value="HIV Type 1 Reverse Transcriptase, subunit A, domain 1"/>
    <property type="match status" value="1"/>
</dbReference>
<dbReference type="Proteomes" id="UP000069940">
    <property type="component" value="Unassembled WGS sequence"/>
</dbReference>
<dbReference type="SUPFAM" id="SSF56672">
    <property type="entry name" value="DNA/RNA polymerases"/>
    <property type="match status" value="1"/>
</dbReference>
<dbReference type="InterPro" id="IPR001584">
    <property type="entry name" value="Integrase_cat-core"/>
</dbReference>
<keyword evidence="5" id="KW-0175">Coiled coil</keyword>
<dbReference type="InterPro" id="IPR019787">
    <property type="entry name" value="Znf_PHD-finger"/>
</dbReference>
<dbReference type="Pfam" id="PF05380">
    <property type="entry name" value="Peptidase_A17"/>
    <property type="match status" value="1"/>
</dbReference>
<evidence type="ECO:0000313" key="10">
    <source>
        <dbReference type="Proteomes" id="UP000069940"/>
    </source>
</evidence>
<organism evidence="9 10">
    <name type="scientific">Aedes albopictus</name>
    <name type="common">Asian tiger mosquito</name>
    <name type="synonym">Stegomyia albopicta</name>
    <dbReference type="NCBI Taxonomy" id="7160"/>
    <lineage>
        <taxon>Eukaryota</taxon>
        <taxon>Metazoa</taxon>
        <taxon>Ecdysozoa</taxon>
        <taxon>Arthropoda</taxon>
        <taxon>Hexapoda</taxon>
        <taxon>Insecta</taxon>
        <taxon>Pterygota</taxon>
        <taxon>Neoptera</taxon>
        <taxon>Endopterygota</taxon>
        <taxon>Diptera</taxon>
        <taxon>Nematocera</taxon>
        <taxon>Culicoidea</taxon>
        <taxon>Culicidae</taxon>
        <taxon>Culicinae</taxon>
        <taxon>Aedini</taxon>
        <taxon>Aedes</taxon>
        <taxon>Stegomyia</taxon>
    </lineage>
</organism>
<dbReference type="CDD" id="cd01644">
    <property type="entry name" value="RT_pepA17"/>
    <property type="match status" value="1"/>
</dbReference>
<dbReference type="InterPro" id="IPR043128">
    <property type="entry name" value="Rev_trsase/Diguanyl_cyclase"/>
</dbReference>
<evidence type="ECO:0000313" key="9">
    <source>
        <dbReference type="EnsemblMetazoa" id="AALFPA23_008692.P11797"/>
    </source>
</evidence>
<keyword evidence="3" id="KW-0862">Zinc</keyword>
<feature type="compositionally biased region" description="Basic and acidic residues" evidence="6">
    <location>
        <begin position="689"/>
        <end position="708"/>
    </location>
</feature>
<dbReference type="InterPro" id="IPR008042">
    <property type="entry name" value="Retrotrans_Pao"/>
</dbReference>
<dbReference type="PROSITE" id="PS50994">
    <property type="entry name" value="INTEGRASE"/>
    <property type="match status" value="1"/>
</dbReference>
<dbReference type="GeneID" id="134288945"/>
<evidence type="ECO:0000256" key="1">
    <source>
        <dbReference type="ARBA" id="ARBA00022723"/>
    </source>
</evidence>
<dbReference type="InterPro" id="IPR001965">
    <property type="entry name" value="Znf_PHD"/>
</dbReference>
<dbReference type="PANTHER" id="PTHR47331">
    <property type="entry name" value="PHD-TYPE DOMAIN-CONTAINING PROTEIN"/>
    <property type="match status" value="1"/>
</dbReference>
<dbReference type="Gene3D" id="3.30.420.10">
    <property type="entry name" value="Ribonuclease H-like superfamily/Ribonuclease H"/>
    <property type="match status" value="1"/>
</dbReference>
<dbReference type="Gene3D" id="3.30.70.270">
    <property type="match status" value="1"/>
</dbReference>
<evidence type="ECO:0000259" key="8">
    <source>
        <dbReference type="PROSITE" id="PS50994"/>
    </source>
</evidence>
<dbReference type="InterPro" id="IPR043502">
    <property type="entry name" value="DNA/RNA_pol_sf"/>
</dbReference>
<dbReference type="EnsemblMetazoa" id="AALFPA23_008692.R11797">
    <property type="protein sequence ID" value="AALFPA23_008692.P11797"/>
    <property type="gene ID" value="AALFPA23_008692"/>
</dbReference>